<accession>A0A024TTG6</accession>
<protein>
    <submittedName>
        <fullName evidence="1">Uncharacterized protein</fullName>
    </submittedName>
</protein>
<evidence type="ECO:0000313" key="1">
    <source>
        <dbReference type="EMBL" id="ETV97425.1"/>
    </source>
</evidence>
<name>A0A024TTG6_9STRA</name>
<sequence length="64" mass="7198">MVLHRTRSQKDVYATPVAATPYAAYPPDLAVQQLGQQAQQTYEQLMALHQQQQVQAQAQVSMNQ</sequence>
<dbReference type="GeneID" id="20086805"/>
<dbReference type="RefSeq" id="XP_008874133.1">
    <property type="nucleotide sequence ID" value="XM_008875911.1"/>
</dbReference>
<dbReference type="AlphaFoldDB" id="A0A024TTG6"/>
<gene>
    <name evidence="1" type="ORF">H310_09755</name>
</gene>
<reference evidence="1" key="1">
    <citation type="submission" date="2013-12" db="EMBL/GenBank/DDBJ databases">
        <title>The Genome Sequence of Aphanomyces invadans NJM9701.</title>
        <authorList>
            <consortium name="The Broad Institute Genomics Platform"/>
            <person name="Russ C."/>
            <person name="Tyler B."/>
            <person name="van West P."/>
            <person name="Dieguez-Uribeondo J."/>
            <person name="Young S.K."/>
            <person name="Zeng Q."/>
            <person name="Gargeya S."/>
            <person name="Fitzgerald M."/>
            <person name="Abouelleil A."/>
            <person name="Alvarado L."/>
            <person name="Chapman S.B."/>
            <person name="Gainer-Dewar J."/>
            <person name="Goldberg J."/>
            <person name="Griggs A."/>
            <person name="Gujja S."/>
            <person name="Hansen M."/>
            <person name="Howarth C."/>
            <person name="Imamovic A."/>
            <person name="Ireland A."/>
            <person name="Larimer J."/>
            <person name="McCowan C."/>
            <person name="Murphy C."/>
            <person name="Pearson M."/>
            <person name="Poon T.W."/>
            <person name="Priest M."/>
            <person name="Roberts A."/>
            <person name="Saif S."/>
            <person name="Shea T."/>
            <person name="Sykes S."/>
            <person name="Wortman J."/>
            <person name="Nusbaum C."/>
            <person name="Birren B."/>
        </authorList>
    </citation>
    <scope>NUCLEOTIDE SEQUENCE [LARGE SCALE GENOMIC DNA]</scope>
    <source>
        <strain evidence="1">NJM9701</strain>
    </source>
</reference>
<organism evidence="1">
    <name type="scientific">Aphanomyces invadans</name>
    <dbReference type="NCBI Taxonomy" id="157072"/>
    <lineage>
        <taxon>Eukaryota</taxon>
        <taxon>Sar</taxon>
        <taxon>Stramenopiles</taxon>
        <taxon>Oomycota</taxon>
        <taxon>Saprolegniomycetes</taxon>
        <taxon>Saprolegniales</taxon>
        <taxon>Verrucalvaceae</taxon>
        <taxon>Aphanomyces</taxon>
    </lineage>
</organism>
<proteinExistence type="predicted"/>
<dbReference type="EMBL" id="KI913973">
    <property type="protein sequence ID" value="ETV97425.1"/>
    <property type="molecule type" value="Genomic_DNA"/>
</dbReference>
<dbReference type="VEuPathDB" id="FungiDB:H310_09755"/>